<evidence type="ECO:0000256" key="1">
    <source>
        <dbReference type="SAM" id="Phobius"/>
    </source>
</evidence>
<proteinExistence type="predicted"/>
<evidence type="ECO:0000313" key="2">
    <source>
        <dbReference type="EMBL" id="SPR16457.1"/>
    </source>
</evidence>
<keyword evidence="1" id="KW-0812">Transmembrane</keyword>
<keyword evidence="1" id="KW-0472">Membrane</keyword>
<evidence type="ECO:0000313" key="3">
    <source>
        <dbReference type="Proteomes" id="UP000245243"/>
    </source>
</evidence>
<feature type="transmembrane region" description="Helical" evidence="1">
    <location>
        <begin position="167"/>
        <end position="189"/>
    </location>
</feature>
<reference evidence="3" key="1">
    <citation type="submission" date="2018-03" db="EMBL/GenBank/DDBJ databases">
        <authorList>
            <person name="Batty M. E."/>
            <person name="Batty M E."/>
        </authorList>
    </citation>
    <scope>NUCLEOTIDE SEQUENCE [LARGE SCALE GENOMIC DNA]</scope>
</reference>
<keyword evidence="1" id="KW-1133">Transmembrane helix</keyword>
<dbReference type="RefSeq" id="WP_045912952.1">
    <property type="nucleotide sequence ID" value="NZ_LS398548.1"/>
</dbReference>
<organism evidence="2 3">
    <name type="scientific">Orientia tsutsugamushi</name>
    <name type="common">Rickettsia tsutsugamushi</name>
    <dbReference type="NCBI Taxonomy" id="784"/>
    <lineage>
        <taxon>Bacteria</taxon>
        <taxon>Pseudomonadati</taxon>
        <taxon>Pseudomonadota</taxon>
        <taxon>Alphaproteobacteria</taxon>
        <taxon>Rickettsiales</taxon>
        <taxon>Rickettsiaceae</taxon>
        <taxon>Rickettsieae</taxon>
        <taxon>Orientia</taxon>
    </lineage>
</organism>
<name>A0A2U3RTB0_ORITS</name>
<accession>A0A2U3RTB0</accession>
<dbReference type="AlphaFoldDB" id="A0A2U3RTB0"/>
<gene>
    <name evidence="2" type="ORF">KARP_02353</name>
</gene>
<dbReference type="EMBL" id="LS398548">
    <property type="protein sequence ID" value="SPR16457.1"/>
    <property type="molecule type" value="Genomic_DNA"/>
</dbReference>
<protein>
    <submittedName>
        <fullName evidence="2">Uncharacterized protein</fullName>
    </submittedName>
</protein>
<sequence length="266" mass="30004">MNSTIIMDNIISAKAHIWYMAECAKSLGNKYVFKHVTECIIFTMKYIHSGVYEIQPKLLCGTNPNSEDKLFESANTTLTMQSGEYMPADIVKTLPECELHDIFAYTNNTASCNMITNTSFCFTKCKISDCINYLTEISEKLFANNVDSNENTVGLQDSKENSYIHSLLARVGAVEIFGFCVITAMVLIVRLAYKTKLEINNLDIKKGDSVVELSNVEVQTIDNNTHEHIYACIDEHIYAHANEHIYETIQPKGEIMIQTAEVIEVI</sequence>
<dbReference type="Proteomes" id="UP000245243">
    <property type="component" value="Chromosome I"/>
</dbReference>